<gene>
    <name evidence="1" type="ORF">H8717_14445</name>
</gene>
<sequence>MSSFAALAMTIQYVRDSDAALGLGLYPALYKTGMRQEGTARKKRFPAWDAPTQFEFLQRSPPGLFIAGSVIHMLQQLQNAELSILVKKIFLRPQRRTS</sequence>
<protein>
    <submittedName>
        <fullName evidence="1">Uncharacterized protein</fullName>
    </submittedName>
</protein>
<dbReference type="RefSeq" id="WP_262400986.1">
    <property type="nucleotide sequence ID" value="NZ_JACRTB010000038.1"/>
</dbReference>
<reference evidence="1 2" key="1">
    <citation type="submission" date="2020-08" db="EMBL/GenBank/DDBJ databases">
        <title>Genome public.</title>
        <authorList>
            <person name="Liu C."/>
            <person name="Sun Q."/>
        </authorList>
    </citation>
    <scope>NUCLEOTIDE SEQUENCE [LARGE SCALE GENOMIC DNA]</scope>
    <source>
        <strain evidence="1 2">BX1</strain>
    </source>
</reference>
<evidence type="ECO:0000313" key="2">
    <source>
        <dbReference type="Proteomes" id="UP000658131"/>
    </source>
</evidence>
<accession>A0ABR7NMH2</accession>
<name>A0ABR7NMH2_9FIRM</name>
<organism evidence="1 2">
    <name type="scientific">Yanshouia hominis</name>
    <dbReference type="NCBI Taxonomy" id="2763673"/>
    <lineage>
        <taxon>Bacteria</taxon>
        <taxon>Bacillati</taxon>
        <taxon>Bacillota</taxon>
        <taxon>Clostridia</taxon>
        <taxon>Eubacteriales</taxon>
        <taxon>Oscillospiraceae</taxon>
        <taxon>Yanshouia</taxon>
    </lineage>
</organism>
<dbReference type="Proteomes" id="UP000658131">
    <property type="component" value="Unassembled WGS sequence"/>
</dbReference>
<proteinExistence type="predicted"/>
<keyword evidence="2" id="KW-1185">Reference proteome</keyword>
<evidence type="ECO:0000313" key="1">
    <source>
        <dbReference type="EMBL" id="MBC8577597.1"/>
    </source>
</evidence>
<comment type="caution">
    <text evidence="1">The sequence shown here is derived from an EMBL/GenBank/DDBJ whole genome shotgun (WGS) entry which is preliminary data.</text>
</comment>
<dbReference type="EMBL" id="JACRTB010000038">
    <property type="protein sequence ID" value="MBC8577597.1"/>
    <property type="molecule type" value="Genomic_DNA"/>
</dbReference>